<keyword evidence="3" id="KW-0600">Photoreceptor protein</keyword>
<evidence type="ECO:0000256" key="12">
    <source>
        <dbReference type="ARBA" id="ARBA00023170"/>
    </source>
</evidence>
<evidence type="ECO:0000256" key="1">
    <source>
        <dbReference type="ARBA" id="ARBA00004141"/>
    </source>
</evidence>
<keyword evidence="21" id="KW-1185">Reference proteome</keyword>
<feature type="chain" id="PRO_5045669349" evidence="18">
    <location>
        <begin position="20"/>
        <end position="443"/>
    </location>
</feature>
<name>A0ABN7AAJ2_9HEMI</name>
<gene>
    <name evidence="20" type="ORF">NTJ_00692</name>
</gene>
<keyword evidence="15" id="KW-0844">Vision</keyword>
<feature type="transmembrane region" description="Helical" evidence="17">
    <location>
        <begin position="259"/>
        <end position="284"/>
    </location>
</feature>
<dbReference type="PROSITE" id="PS00238">
    <property type="entry name" value="OPSIN"/>
    <property type="match status" value="1"/>
</dbReference>
<feature type="signal peptide" evidence="18">
    <location>
        <begin position="1"/>
        <end position="19"/>
    </location>
</feature>
<evidence type="ECO:0000256" key="10">
    <source>
        <dbReference type="ARBA" id="ARBA00023136"/>
    </source>
</evidence>
<dbReference type="PROSITE" id="PS50262">
    <property type="entry name" value="G_PROTEIN_RECEP_F1_2"/>
    <property type="match status" value="1"/>
</dbReference>
<feature type="transmembrane region" description="Helical" evidence="17">
    <location>
        <begin position="305"/>
        <end position="324"/>
    </location>
</feature>
<evidence type="ECO:0000256" key="9">
    <source>
        <dbReference type="ARBA" id="ARBA00023040"/>
    </source>
</evidence>
<evidence type="ECO:0000259" key="19">
    <source>
        <dbReference type="PROSITE" id="PS50262"/>
    </source>
</evidence>
<reference evidence="20 21" key="1">
    <citation type="submission" date="2023-09" db="EMBL/GenBank/DDBJ databases">
        <title>Nesidiocoris tenuis whole genome shotgun sequence.</title>
        <authorList>
            <person name="Shibata T."/>
            <person name="Shimoda M."/>
            <person name="Kobayashi T."/>
            <person name="Uehara T."/>
        </authorList>
    </citation>
    <scope>NUCLEOTIDE SEQUENCE [LARGE SCALE GENOMIC DNA]</scope>
    <source>
        <strain evidence="20 21">Japan</strain>
    </source>
</reference>
<keyword evidence="12 16" id="KW-0675">Receptor</keyword>
<keyword evidence="9 16" id="KW-0297">G-protein coupled receptor</keyword>
<dbReference type="PROSITE" id="PS00237">
    <property type="entry name" value="G_PROTEIN_RECEP_F1_1"/>
    <property type="match status" value="1"/>
</dbReference>
<evidence type="ECO:0000256" key="8">
    <source>
        <dbReference type="ARBA" id="ARBA00022991"/>
    </source>
</evidence>
<keyword evidence="18" id="KW-0732">Signal</keyword>
<dbReference type="PRINTS" id="PR00577">
    <property type="entry name" value="OPSINRH3RH4"/>
</dbReference>
<keyword evidence="14 16" id="KW-0807">Transducer</keyword>
<evidence type="ECO:0000256" key="3">
    <source>
        <dbReference type="ARBA" id="ARBA00022543"/>
    </source>
</evidence>
<comment type="similarity">
    <text evidence="2 16">Belongs to the G-protein coupled receptor 1 family.</text>
</comment>
<evidence type="ECO:0000256" key="11">
    <source>
        <dbReference type="ARBA" id="ARBA00023157"/>
    </source>
</evidence>
<evidence type="ECO:0000256" key="16">
    <source>
        <dbReference type="RuleBase" id="RU000688"/>
    </source>
</evidence>
<dbReference type="EMBL" id="AP028909">
    <property type="protein sequence ID" value="BES87886.1"/>
    <property type="molecule type" value="Genomic_DNA"/>
</dbReference>
<dbReference type="PRINTS" id="PR00237">
    <property type="entry name" value="GPCRRHODOPSN"/>
</dbReference>
<keyword evidence="5 16" id="KW-0812">Transmembrane</keyword>
<keyword evidence="13" id="KW-0325">Glycoprotein</keyword>
<keyword evidence="11" id="KW-1015">Disulfide bond</keyword>
<evidence type="ECO:0000256" key="6">
    <source>
        <dbReference type="ARBA" id="ARBA00022925"/>
    </source>
</evidence>
<evidence type="ECO:0000256" key="17">
    <source>
        <dbReference type="SAM" id="Phobius"/>
    </source>
</evidence>
<evidence type="ECO:0000313" key="20">
    <source>
        <dbReference type="EMBL" id="BES87886.1"/>
    </source>
</evidence>
<evidence type="ECO:0000313" key="21">
    <source>
        <dbReference type="Proteomes" id="UP001307889"/>
    </source>
</evidence>
<dbReference type="SUPFAM" id="SSF81321">
    <property type="entry name" value="Family A G protein-coupled receptor-like"/>
    <property type="match status" value="1"/>
</dbReference>
<dbReference type="Pfam" id="PF00001">
    <property type="entry name" value="7tm_1"/>
    <property type="match status" value="1"/>
</dbReference>
<proteinExistence type="inferred from homology"/>
<protein>
    <submittedName>
        <fullName evidence="20">Serpentine type 7TM GPCR chemoreceptor Srx</fullName>
    </submittedName>
</protein>
<sequence>MRIRSVIALLLATARLLTASSPDGCGSECVKWICQMDAVAGNGSDGAVERLPDANGSYVNSYPLDEWRSVLFTDDYLKLVNPHWFSFPPPPHRDHFIFAAVYGLLTVVSVTGNFLVIFMMISCRSLRTPSNLLVANLALSDFIMLTKGPIFIYNSLHFGPALGIAGCQVYGFFGGLSGTASIMSLSAIALDRYSVIANPLDTPLKFTRFVWIAFIWIYAAFFSILPVIGRSLGIKPYVPEGYLTSCSFDYLDDSFSNKVFIMSFFVAAWVLPFCVISLSYAGICRQVVQVGMARRGQEKEKRKRELRLAVVVIIVVAIWFLSWTPYAVVGLLGITGNKGMLTPFYSMVPAVFCKTSACVNPFIYSLSHPRMRRELFKLVCRKKYDAARANTQKTIWKTEGSINAKFSRTKGGLYDSTNSVYKFNDTGRDSEIMDLKNIKIEIL</sequence>
<dbReference type="Gene3D" id="1.20.1070.10">
    <property type="entry name" value="Rhodopsin 7-helix transmembrane proteins"/>
    <property type="match status" value="1"/>
</dbReference>
<feature type="domain" description="G-protein coupled receptors family 1 profile" evidence="19">
    <location>
        <begin position="112"/>
        <end position="364"/>
    </location>
</feature>
<dbReference type="Proteomes" id="UP001307889">
    <property type="component" value="Chromosome 1"/>
</dbReference>
<keyword evidence="7 17" id="KW-1133">Transmembrane helix</keyword>
<dbReference type="InterPro" id="IPR050125">
    <property type="entry name" value="GPCR_opsins"/>
</dbReference>
<keyword evidence="6" id="KW-0681">Retinal protein</keyword>
<evidence type="ECO:0000256" key="4">
    <source>
        <dbReference type="ARBA" id="ARBA00022606"/>
    </source>
</evidence>
<accession>A0ABN7AAJ2</accession>
<dbReference type="SMART" id="SM01381">
    <property type="entry name" value="7TM_GPCR_Srsx"/>
    <property type="match status" value="1"/>
</dbReference>
<feature type="transmembrane region" description="Helical" evidence="17">
    <location>
        <begin position="133"/>
        <end position="156"/>
    </location>
</feature>
<feature type="transmembrane region" description="Helical" evidence="17">
    <location>
        <begin position="168"/>
        <end position="188"/>
    </location>
</feature>
<feature type="transmembrane region" description="Helical" evidence="17">
    <location>
        <begin position="344"/>
        <end position="364"/>
    </location>
</feature>
<keyword evidence="4" id="KW-0716">Sensory transduction</keyword>
<evidence type="ECO:0000256" key="13">
    <source>
        <dbReference type="ARBA" id="ARBA00023180"/>
    </source>
</evidence>
<keyword evidence="8" id="KW-0157">Chromophore</keyword>
<feature type="transmembrane region" description="Helical" evidence="17">
    <location>
        <begin position="209"/>
        <end position="229"/>
    </location>
</feature>
<dbReference type="InterPro" id="IPR027430">
    <property type="entry name" value="Retinal_BS"/>
</dbReference>
<evidence type="ECO:0000256" key="15">
    <source>
        <dbReference type="ARBA" id="ARBA00023305"/>
    </source>
</evidence>
<evidence type="ECO:0000256" key="14">
    <source>
        <dbReference type="ARBA" id="ARBA00023224"/>
    </source>
</evidence>
<keyword evidence="10 17" id="KW-0472">Membrane</keyword>
<comment type="subcellular location">
    <subcellularLocation>
        <location evidence="1">Membrane</location>
        <topology evidence="1">Multi-pass membrane protein</topology>
    </subcellularLocation>
</comment>
<organism evidence="20 21">
    <name type="scientific">Nesidiocoris tenuis</name>
    <dbReference type="NCBI Taxonomy" id="355587"/>
    <lineage>
        <taxon>Eukaryota</taxon>
        <taxon>Metazoa</taxon>
        <taxon>Ecdysozoa</taxon>
        <taxon>Arthropoda</taxon>
        <taxon>Hexapoda</taxon>
        <taxon>Insecta</taxon>
        <taxon>Pterygota</taxon>
        <taxon>Neoptera</taxon>
        <taxon>Paraneoptera</taxon>
        <taxon>Hemiptera</taxon>
        <taxon>Heteroptera</taxon>
        <taxon>Panheteroptera</taxon>
        <taxon>Cimicomorpha</taxon>
        <taxon>Miridae</taxon>
        <taxon>Dicyphina</taxon>
        <taxon>Nesidiocoris</taxon>
    </lineage>
</organism>
<dbReference type="InterPro" id="IPR000276">
    <property type="entry name" value="GPCR_Rhodpsn"/>
</dbReference>
<evidence type="ECO:0000256" key="18">
    <source>
        <dbReference type="SAM" id="SignalP"/>
    </source>
</evidence>
<evidence type="ECO:0000256" key="7">
    <source>
        <dbReference type="ARBA" id="ARBA00022989"/>
    </source>
</evidence>
<evidence type="ECO:0000256" key="2">
    <source>
        <dbReference type="ARBA" id="ARBA00010663"/>
    </source>
</evidence>
<dbReference type="PANTHER" id="PTHR24240">
    <property type="entry name" value="OPSIN"/>
    <property type="match status" value="1"/>
</dbReference>
<dbReference type="InterPro" id="IPR017452">
    <property type="entry name" value="GPCR_Rhodpsn_7TM"/>
</dbReference>
<evidence type="ECO:0000256" key="5">
    <source>
        <dbReference type="ARBA" id="ARBA00022692"/>
    </source>
</evidence>
<dbReference type="InterPro" id="IPR001760">
    <property type="entry name" value="Opsin"/>
</dbReference>
<feature type="transmembrane region" description="Helical" evidence="17">
    <location>
        <begin position="96"/>
        <end position="121"/>
    </location>
</feature>